<evidence type="ECO:0000313" key="3">
    <source>
        <dbReference type="Proteomes" id="UP000177124"/>
    </source>
</evidence>
<organism evidence="2 3">
    <name type="scientific">Candidatus Curtissbacteria bacterium RIFCSPHIGHO2_02_FULL_42_15</name>
    <dbReference type="NCBI Taxonomy" id="1797716"/>
    <lineage>
        <taxon>Bacteria</taxon>
        <taxon>Candidatus Curtissiibacteriota</taxon>
    </lineage>
</organism>
<evidence type="ECO:0000256" key="1">
    <source>
        <dbReference type="SAM" id="MobiDB-lite"/>
    </source>
</evidence>
<feature type="region of interest" description="Disordered" evidence="1">
    <location>
        <begin position="1"/>
        <end position="21"/>
    </location>
</feature>
<dbReference type="Proteomes" id="UP000177124">
    <property type="component" value="Unassembled WGS sequence"/>
</dbReference>
<name>A0A1F5GCV4_9BACT</name>
<dbReference type="STRING" id="1797716.A3D07_02815"/>
<protein>
    <submittedName>
        <fullName evidence="2">Uncharacterized protein</fullName>
    </submittedName>
</protein>
<accession>A0A1F5GCV4</accession>
<sequence length="132" mass="15490">MGRRERADFNHREPESDELARAEEQFVSNAERMEVIESTLRAQFDEAPVGKKGLTKLRRYLRKVNFKRRRSEIPPIGKVKSVDVADFANVKVGHLRNLQEISPPAEGARELRYWENMRTTARWLYNITHPNN</sequence>
<dbReference type="EMBL" id="MFBF01000068">
    <property type="protein sequence ID" value="OGD89680.1"/>
    <property type="molecule type" value="Genomic_DNA"/>
</dbReference>
<gene>
    <name evidence="2" type="ORF">A3D07_02815</name>
</gene>
<reference evidence="2 3" key="1">
    <citation type="journal article" date="2016" name="Nat. Commun.">
        <title>Thousands of microbial genomes shed light on interconnected biogeochemical processes in an aquifer system.</title>
        <authorList>
            <person name="Anantharaman K."/>
            <person name="Brown C.T."/>
            <person name="Hug L.A."/>
            <person name="Sharon I."/>
            <person name="Castelle C.J."/>
            <person name="Probst A.J."/>
            <person name="Thomas B.C."/>
            <person name="Singh A."/>
            <person name="Wilkins M.J."/>
            <person name="Karaoz U."/>
            <person name="Brodie E.L."/>
            <person name="Williams K.H."/>
            <person name="Hubbard S.S."/>
            <person name="Banfield J.F."/>
        </authorList>
    </citation>
    <scope>NUCLEOTIDE SEQUENCE [LARGE SCALE GENOMIC DNA]</scope>
</reference>
<proteinExistence type="predicted"/>
<dbReference type="AlphaFoldDB" id="A0A1F5GCV4"/>
<evidence type="ECO:0000313" key="2">
    <source>
        <dbReference type="EMBL" id="OGD89680.1"/>
    </source>
</evidence>
<comment type="caution">
    <text evidence="2">The sequence shown here is derived from an EMBL/GenBank/DDBJ whole genome shotgun (WGS) entry which is preliminary data.</text>
</comment>